<keyword evidence="3" id="KW-0732">Signal</keyword>
<dbReference type="NCBIfam" id="TIGR01730">
    <property type="entry name" value="RND_mfp"/>
    <property type="match status" value="1"/>
</dbReference>
<sequence length="412" mass="44763">MSFLTNKPNVIRYYSKLLVLLVAISTASCSSADKPEQTELAAAATASTSTKPEAESASGEITVALTQAQYSMAGIQLGQPTNRSLSTVLKANGAIDVPASNLVSVSVPFGGYIRKIDLEPGMRIQKGQPLVVLENPDYIQLQQDYLDTKAKLDFADLDYARQEELSRENVSALKTFQQTRSTRQSLQAQLAAAAQRLAILRINPATLTPSRMTRTIMVPAPTSGYVTNVPVNTGRFVNPADVLVEITNVEHLHVRLNIFEKDITQIRIGQVVRFSMGSDVAPTHRGTIFLIGKSLSPDRTVAVLAHPGAYQPVFIPGGYVSAQIDTKTQSTPTLPETAVINFGGKSYVYVLDKKEAQPVTYRFKQVEVRTGGRENGYVEISLPPAIDPVKTPIVLNGGYGLLSKLNNTEEEE</sequence>
<name>A0ABX0QDW4_9BACT</name>
<dbReference type="SUPFAM" id="SSF111369">
    <property type="entry name" value="HlyD-like secretion proteins"/>
    <property type="match status" value="1"/>
</dbReference>
<proteinExistence type="inferred from homology"/>
<evidence type="ECO:0000313" key="4">
    <source>
        <dbReference type="EMBL" id="NID08913.1"/>
    </source>
</evidence>
<dbReference type="PROSITE" id="PS51257">
    <property type="entry name" value="PROKAR_LIPOPROTEIN"/>
    <property type="match status" value="1"/>
</dbReference>
<dbReference type="PANTHER" id="PTHR30097:SF4">
    <property type="entry name" value="SLR6042 PROTEIN"/>
    <property type="match status" value="1"/>
</dbReference>
<evidence type="ECO:0000256" key="2">
    <source>
        <dbReference type="ARBA" id="ARBA00022448"/>
    </source>
</evidence>
<dbReference type="PANTHER" id="PTHR30097">
    <property type="entry name" value="CATION EFFLUX SYSTEM PROTEIN CUSB"/>
    <property type="match status" value="1"/>
</dbReference>
<dbReference type="Gene3D" id="1.10.287.470">
    <property type="entry name" value="Helix hairpin bin"/>
    <property type="match status" value="1"/>
</dbReference>
<dbReference type="RefSeq" id="WP_166690700.1">
    <property type="nucleotide sequence ID" value="NZ_WAEL01000001.1"/>
</dbReference>
<dbReference type="Gene3D" id="2.40.420.20">
    <property type="match status" value="1"/>
</dbReference>
<keyword evidence="5" id="KW-1185">Reference proteome</keyword>
<comment type="caution">
    <text evidence="4">The sequence shown here is derived from an EMBL/GenBank/DDBJ whole genome shotgun (WGS) entry which is preliminary data.</text>
</comment>
<reference evidence="5" key="2">
    <citation type="submission" date="2023-07" db="EMBL/GenBank/DDBJ databases">
        <authorList>
            <person name="Jung D.-H."/>
        </authorList>
    </citation>
    <scope>NUCLEOTIDE SEQUENCE [LARGE SCALE GENOMIC DNA]</scope>
    <source>
        <strain evidence="5">JA-25</strain>
    </source>
</reference>
<dbReference type="Gene3D" id="2.40.50.100">
    <property type="match status" value="1"/>
</dbReference>
<protein>
    <submittedName>
        <fullName evidence="4">Efflux RND transporter periplasmic adaptor subunit</fullName>
    </submittedName>
</protein>
<dbReference type="InterPro" id="IPR006143">
    <property type="entry name" value="RND_pump_MFP"/>
</dbReference>
<dbReference type="Proteomes" id="UP000606008">
    <property type="component" value="Unassembled WGS sequence"/>
</dbReference>
<dbReference type="Gene3D" id="2.40.30.170">
    <property type="match status" value="1"/>
</dbReference>
<accession>A0ABX0QDW4</accession>
<dbReference type="EMBL" id="WAEL01000001">
    <property type="protein sequence ID" value="NID08913.1"/>
    <property type="molecule type" value="Genomic_DNA"/>
</dbReference>
<feature type="signal peptide" evidence="3">
    <location>
        <begin position="1"/>
        <end position="32"/>
    </location>
</feature>
<comment type="similarity">
    <text evidence="1">Belongs to the membrane fusion protein (MFP) (TC 8.A.1) family.</text>
</comment>
<evidence type="ECO:0000313" key="5">
    <source>
        <dbReference type="Proteomes" id="UP000606008"/>
    </source>
</evidence>
<keyword evidence="2" id="KW-0813">Transport</keyword>
<evidence type="ECO:0000256" key="1">
    <source>
        <dbReference type="ARBA" id="ARBA00009477"/>
    </source>
</evidence>
<feature type="chain" id="PRO_5046993512" evidence="3">
    <location>
        <begin position="33"/>
        <end position="412"/>
    </location>
</feature>
<reference evidence="5" key="1">
    <citation type="submission" date="2019-09" db="EMBL/GenBank/DDBJ databases">
        <authorList>
            <person name="Jung D.-H."/>
        </authorList>
    </citation>
    <scope>NUCLEOTIDE SEQUENCE [LARGE SCALE GENOMIC DNA]</scope>
    <source>
        <strain evidence="5">JA-25</strain>
    </source>
</reference>
<evidence type="ECO:0000256" key="3">
    <source>
        <dbReference type="SAM" id="SignalP"/>
    </source>
</evidence>
<gene>
    <name evidence="4" type="ORF">F7231_01895</name>
</gene>
<dbReference type="InterPro" id="IPR051909">
    <property type="entry name" value="MFP_Cation_Efflux"/>
</dbReference>
<organism evidence="4 5">
    <name type="scientific">Fibrivirga algicola</name>
    <dbReference type="NCBI Taxonomy" id="2950420"/>
    <lineage>
        <taxon>Bacteria</taxon>
        <taxon>Pseudomonadati</taxon>
        <taxon>Bacteroidota</taxon>
        <taxon>Cytophagia</taxon>
        <taxon>Cytophagales</taxon>
        <taxon>Spirosomataceae</taxon>
        <taxon>Fibrivirga</taxon>
    </lineage>
</organism>